<keyword evidence="4 7" id="KW-0812">Transmembrane</keyword>
<dbReference type="Pfam" id="PF00528">
    <property type="entry name" value="BPD_transp_1"/>
    <property type="match status" value="1"/>
</dbReference>
<evidence type="ECO:0000256" key="7">
    <source>
        <dbReference type="RuleBase" id="RU363032"/>
    </source>
</evidence>
<feature type="transmembrane region" description="Helical" evidence="7">
    <location>
        <begin position="115"/>
        <end position="135"/>
    </location>
</feature>
<dbReference type="AlphaFoldDB" id="A0A9D2I4L4"/>
<evidence type="ECO:0000259" key="8">
    <source>
        <dbReference type="PROSITE" id="PS50928"/>
    </source>
</evidence>
<evidence type="ECO:0000256" key="6">
    <source>
        <dbReference type="ARBA" id="ARBA00023136"/>
    </source>
</evidence>
<dbReference type="InterPro" id="IPR035906">
    <property type="entry name" value="MetI-like_sf"/>
</dbReference>
<evidence type="ECO:0000256" key="2">
    <source>
        <dbReference type="ARBA" id="ARBA00022448"/>
    </source>
</evidence>
<dbReference type="GO" id="GO:0005886">
    <property type="term" value="C:plasma membrane"/>
    <property type="evidence" value="ECO:0007669"/>
    <property type="project" value="UniProtKB-SubCell"/>
</dbReference>
<keyword evidence="5 7" id="KW-1133">Transmembrane helix</keyword>
<gene>
    <name evidence="9" type="ORF">H9717_01285</name>
</gene>
<evidence type="ECO:0000256" key="3">
    <source>
        <dbReference type="ARBA" id="ARBA00022475"/>
    </source>
</evidence>
<comment type="similarity">
    <text evidence="7">Belongs to the binding-protein-dependent transport system permease family.</text>
</comment>
<evidence type="ECO:0000313" key="10">
    <source>
        <dbReference type="Proteomes" id="UP000886858"/>
    </source>
</evidence>
<dbReference type="InterPro" id="IPR050809">
    <property type="entry name" value="UgpAE/MalFG_permease"/>
</dbReference>
<feature type="transmembrane region" description="Helical" evidence="7">
    <location>
        <begin position="16"/>
        <end position="42"/>
    </location>
</feature>
<dbReference type="PANTHER" id="PTHR43227:SF11">
    <property type="entry name" value="BLL4140 PROTEIN"/>
    <property type="match status" value="1"/>
</dbReference>
<organism evidence="9 10">
    <name type="scientific">Candidatus Eisenbergiella merdipullorum</name>
    <dbReference type="NCBI Taxonomy" id="2838553"/>
    <lineage>
        <taxon>Bacteria</taxon>
        <taxon>Bacillati</taxon>
        <taxon>Bacillota</taxon>
        <taxon>Clostridia</taxon>
        <taxon>Lachnospirales</taxon>
        <taxon>Lachnospiraceae</taxon>
        <taxon>Eisenbergiella</taxon>
    </lineage>
</organism>
<feature type="transmembrane region" description="Helical" evidence="7">
    <location>
        <begin position="79"/>
        <end position="103"/>
    </location>
</feature>
<evidence type="ECO:0000256" key="1">
    <source>
        <dbReference type="ARBA" id="ARBA00004651"/>
    </source>
</evidence>
<feature type="transmembrane region" description="Helical" evidence="7">
    <location>
        <begin position="177"/>
        <end position="195"/>
    </location>
</feature>
<accession>A0A9D2I4L4</accession>
<comment type="subcellular location">
    <subcellularLocation>
        <location evidence="1 7">Cell membrane</location>
        <topology evidence="1 7">Multi-pass membrane protein</topology>
    </subcellularLocation>
</comment>
<reference evidence="9" key="2">
    <citation type="submission" date="2021-04" db="EMBL/GenBank/DDBJ databases">
        <authorList>
            <person name="Gilroy R."/>
        </authorList>
    </citation>
    <scope>NUCLEOTIDE SEQUENCE</scope>
    <source>
        <strain evidence="9">CHK179-7159</strain>
    </source>
</reference>
<dbReference type="EMBL" id="DWYY01000014">
    <property type="protein sequence ID" value="HJA91749.1"/>
    <property type="molecule type" value="Genomic_DNA"/>
</dbReference>
<dbReference type="CDD" id="cd06261">
    <property type="entry name" value="TM_PBP2"/>
    <property type="match status" value="1"/>
</dbReference>
<proteinExistence type="inferred from homology"/>
<sequence>MRLKKLKTVIKRDWQYYLFILLPLAYFIIFKFFPMAGLQIAFRDYTPRGGIWNSPWVGLENVIKFIKSYQFERVVKNTFFLSVYGFVLNTIIPLAFALIYNAIEKPRFKKVTQTIVTLPHFISVVVLVGILMQLLNNRIGLYGILYENIFGEYPPDIFGNPKAFRHLYAWSAVWQNFGWNAIIYIATLSGVDAGLHEAAQLDGASRLQRIWHVDLPYLIPTIVILAVMGMGGIMSVGFEKAFLMQNNLNLEYSELISTYVYRIGLSGSTVSDFSYATAIDLFNAVLNLVLLFLANLAARRLTETSLW</sequence>
<dbReference type="GO" id="GO:0055085">
    <property type="term" value="P:transmembrane transport"/>
    <property type="evidence" value="ECO:0007669"/>
    <property type="project" value="InterPro"/>
</dbReference>
<dbReference type="PANTHER" id="PTHR43227">
    <property type="entry name" value="BLL4140 PROTEIN"/>
    <property type="match status" value="1"/>
</dbReference>
<dbReference type="PROSITE" id="PS50928">
    <property type="entry name" value="ABC_TM1"/>
    <property type="match status" value="1"/>
</dbReference>
<dbReference type="Proteomes" id="UP000886858">
    <property type="component" value="Unassembled WGS sequence"/>
</dbReference>
<feature type="domain" description="ABC transmembrane type-1" evidence="8">
    <location>
        <begin position="75"/>
        <end position="294"/>
    </location>
</feature>
<keyword evidence="6 7" id="KW-0472">Membrane</keyword>
<comment type="caution">
    <text evidence="9">The sequence shown here is derived from an EMBL/GenBank/DDBJ whole genome shotgun (WGS) entry which is preliminary data.</text>
</comment>
<evidence type="ECO:0000256" key="5">
    <source>
        <dbReference type="ARBA" id="ARBA00022989"/>
    </source>
</evidence>
<dbReference type="InterPro" id="IPR000515">
    <property type="entry name" value="MetI-like"/>
</dbReference>
<dbReference type="SUPFAM" id="SSF161098">
    <property type="entry name" value="MetI-like"/>
    <property type="match status" value="1"/>
</dbReference>
<feature type="transmembrane region" description="Helical" evidence="7">
    <location>
        <begin position="215"/>
        <end position="238"/>
    </location>
</feature>
<protein>
    <submittedName>
        <fullName evidence="9">ABC transporter permease subunit</fullName>
    </submittedName>
</protein>
<dbReference type="Gene3D" id="1.10.3720.10">
    <property type="entry name" value="MetI-like"/>
    <property type="match status" value="1"/>
</dbReference>
<keyword evidence="2 7" id="KW-0813">Transport</keyword>
<evidence type="ECO:0000256" key="4">
    <source>
        <dbReference type="ARBA" id="ARBA00022692"/>
    </source>
</evidence>
<evidence type="ECO:0000313" key="9">
    <source>
        <dbReference type="EMBL" id="HJA91749.1"/>
    </source>
</evidence>
<reference evidence="9" key="1">
    <citation type="journal article" date="2021" name="PeerJ">
        <title>Extensive microbial diversity within the chicken gut microbiome revealed by metagenomics and culture.</title>
        <authorList>
            <person name="Gilroy R."/>
            <person name="Ravi A."/>
            <person name="Getino M."/>
            <person name="Pursley I."/>
            <person name="Horton D.L."/>
            <person name="Alikhan N.F."/>
            <person name="Baker D."/>
            <person name="Gharbi K."/>
            <person name="Hall N."/>
            <person name="Watson M."/>
            <person name="Adriaenssens E.M."/>
            <person name="Foster-Nyarko E."/>
            <person name="Jarju S."/>
            <person name="Secka A."/>
            <person name="Antonio M."/>
            <person name="Oren A."/>
            <person name="Chaudhuri R.R."/>
            <person name="La Ragione R."/>
            <person name="Hildebrand F."/>
            <person name="Pallen M.J."/>
        </authorList>
    </citation>
    <scope>NUCLEOTIDE SEQUENCE</scope>
    <source>
        <strain evidence="9">CHK179-7159</strain>
    </source>
</reference>
<keyword evidence="3" id="KW-1003">Cell membrane</keyword>
<feature type="transmembrane region" description="Helical" evidence="7">
    <location>
        <begin position="275"/>
        <end position="298"/>
    </location>
</feature>
<name>A0A9D2I4L4_9FIRM</name>